<dbReference type="PANTHER" id="PTHR13723:SF313">
    <property type="entry name" value="PEPTIDASE M12B DOMAIN-CONTAINING PROTEIN"/>
    <property type="match status" value="1"/>
</dbReference>
<feature type="compositionally biased region" description="Polar residues" evidence="1">
    <location>
        <begin position="53"/>
        <end position="63"/>
    </location>
</feature>
<dbReference type="PANTHER" id="PTHR13723">
    <property type="entry name" value="ADAMTS A DISINTEGRIN AND METALLOPROTEASE WITH THROMBOSPONDIN MOTIFS PROTEASE"/>
    <property type="match status" value="1"/>
</dbReference>
<sequence>MRRKHFSKYTNELAKRMLVLFTSCLNISLSILASHCRYALLKAAPEPTKHSATKSNVSFNRSYHSGPVSGECEKETDRGQDGQRGRGRVGEGERKAKDHGITWPGDIEANDRQGSKIVVALDGGGPRHSPQKSSRVVPHGLSVLCLQRSRDNHGLSPTTNYQSGLQPNRRDRWRRINQDRYLSNHVQCLARSLKLILWRPRALESKESLSGFIRNKNPQLIICILVPRFLSEVQIHVLQFHVAKTWLLGLVVSDNSTIGDSTIEDVSEVSETNSNLDADSGDQNKVLPFTTSFLRKETGYIITEKRASLGATLMQRKLAIDRVRETSPLENNPRSLREDGFASKDITEMSCGGGISRQQRRCRRKPCKGRSWSTKYKICNPEKIILNMDPGLNDEGSDYCTTNLQLIKYKPCENPSDFRTEQCAAFDDVPYSGQLLKWYPHYDPTRPCALICRGEQSLENTGSRLRQETSVEKTLPRDATDALQLDSEETIVVQLADKVDDGTKCYADSMDVCIGGECMVSD</sequence>
<dbReference type="OrthoDB" id="7609031at2759"/>
<name>A0A0N0BDV7_9HYME</name>
<evidence type="ECO:0000256" key="1">
    <source>
        <dbReference type="SAM" id="MobiDB-lite"/>
    </source>
</evidence>
<evidence type="ECO:0000313" key="2">
    <source>
        <dbReference type="EMBL" id="KOX70748.1"/>
    </source>
</evidence>
<keyword evidence="3" id="KW-1185">Reference proteome</keyword>
<dbReference type="STRING" id="166423.A0A0N0BDV7"/>
<reference evidence="2 3" key="1">
    <citation type="submission" date="2015-07" db="EMBL/GenBank/DDBJ databases">
        <title>The genome of Melipona quadrifasciata.</title>
        <authorList>
            <person name="Pan H."/>
            <person name="Kapheim K."/>
        </authorList>
    </citation>
    <scope>NUCLEOTIDE SEQUENCE [LARGE SCALE GENOMIC DNA]</scope>
    <source>
        <strain evidence="2">0111107301</strain>
        <tissue evidence="2">Whole body</tissue>
    </source>
</reference>
<protein>
    <submittedName>
        <fullName evidence="2">ADAMTS-like protein 3</fullName>
    </submittedName>
</protein>
<proteinExistence type="predicted"/>
<feature type="region of interest" description="Disordered" evidence="1">
    <location>
        <begin position="46"/>
        <end position="107"/>
    </location>
</feature>
<dbReference type="GO" id="GO:0031012">
    <property type="term" value="C:extracellular matrix"/>
    <property type="evidence" value="ECO:0007669"/>
    <property type="project" value="TreeGrafter"/>
</dbReference>
<dbReference type="EMBL" id="KQ435851">
    <property type="protein sequence ID" value="KOX70748.1"/>
    <property type="molecule type" value="Genomic_DNA"/>
</dbReference>
<feature type="compositionally biased region" description="Basic and acidic residues" evidence="1">
    <location>
        <begin position="71"/>
        <end position="100"/>
    </location>
</feature>
<evidence type="ECO:0000313" key="3">
    <source>
        <dbReference type="Proteomes" id="UP000053105"/>
    </source>
</evidence>
<dbReference type="AlphaFoldDB" id="A0A0N0BDV7"/>
<dbReference type="InterPro" id="IPR050439">
    <property type="entry name" value="ADAMTS_ADAMTS-like"/>
</dbReference>
<accession>A0A0N0BDV7</accession>
<dbReference type="Proteomes" id="UP000053105">
    <property type="component" value="Unassembled WGS sequence"/>
</dbReference>
<gene>
    <name evidence="2" type="ORF">WN51_02172</name>
</gene>
<organism evidence="2 3">
    <name type="scientific">Melipona quadrifasciata</name>
    <dbReference type="NCBI Taxonomy" id="166423"/>
    <lineage>
        <taxon>Eukaryota</taxon>
        <taxon>Metazoa</taxon>
        <taxon>Ecdysozoa</taxon>
        <taxon>Arthropoda</taxon>
        <taxon>Hexapoda</taxon>
        <taxon>Insecta</taxon>
        <taxon>Pterygota</taxon>
        <taxon>Neoptera</taxon>
        <taxon>Endopterygota</taxon>
        <taxon>Hymenoptera</taxon>
        <taxon>Apocrita</taxon>
        <taxon>Aculeata</taxon>
        <taxon>Apoidea</taxon>
        <taxon>Anthophila</taxon>
        <taxon>Apidae</taxon>
        <taxon>Melipona</taxon>
    </lineage>
</organism>